<dbReference type="InterPro" id="IPR049326">
    <property type="entry name" value="Rhodopsin_dom_fungi"/>
</dbReference>
<feature type="transmembrane region" description="Helical" evidence="7">
    <location>
        <begin position="22"/>
        <end position="40"/>
    </location>
</feature>
<evidence type="ECO:0000256" key="6">
    <source>
        <dbReference type="SAM" id="MobiDB-lite"/>
    </source>
</evidence>
<evidence type="ECO:0000313" key="10">
    <source>
        <dbReference type="Proteomes" id="UP000664521"/>
    </source>
</evidence>
<evidence type="ECO:0000256" key="1">
    <source>
        <dbReference type="ARBA" id="ARBA00004141"/>
    </source>
</evidence>
<comment type="similarity">
    <text evidence="5">Belongs to the SAT4 family.</text>
</comment>
<comment type="caution">
    <text evidence="9">The sequence shown here is derived from an EMBL/GenBank/DDBJ whole genome shotgun (WGS) entry which is preliminary data.</text>
</comment>
<keyword evidence="2 7" id="KW-0812">Transmembrane</keyword>
<name>A0A8H3FK35_9LECA</name>
<feature type="domain" description="Rhodopsin" evidence="8">
    <location>
        <begin position="37"/>
        <end position="272"/>
    </location>
</feature>
<feature type="region of interest" description="Disordered" evidence="6">
    <location>
        <begin position="317"/>
        <end position="356"/>
    </location>
</feature>
<dbReference type="GO" id="GO:0016020">
    <property type="term" value="C:membrane"/>
    <property type="evidence" value="ECO:0007669"/>
    <property type="project" value="UniProtKB-SubCell"/>
</dbReference>
<dbReference type="Pfam" id="PF20684">
    <property type="entry name" value="Fung_rhodopsin"/>
    <property type="match status" value="1"/>
</dbReference>
<feature type="transmembrane region" description="Helical" evidence="7">
    <location>
        <begin position="130"/>
        <end position="151"/>
    </location>
</feature>
<dbReference type="AlphaFoldDB" id="A0A8H3FK35"/>
<dbReference type="Proteomes" id="UP000664521">
    <property type="component" value="Unassembled WGS sequence"/>
</dbReference>
<dbReference type="OrthoDB" id="10017208at2759"/>
<feature type="compositionally biased region" description="Polar residues" evidence="6">
    <location>
        <begin position="319"/>
        <end position="329"/>
    </location>
</feature>
<sequence length="356" mass="38987">MASPTSPNVDLRADRSAYVREAIGVTLPLAILATAGRFVSRRLQKTKLNASDYMCIASLVGVIAFAALTLESIEYGFGRHVQTLSPETLKTFLKIFFAAEMFYVFDITAIKITILLLYTSLFPGKGFATAARLIAAVCCAWAIACLLGAIFTCNPIRGFWDQSVPSTCLDSSKFFIGNAAPNIATDIAILCLPIREVWRLQMSARTKMVVSGFFLAGAFVVVASMVRLALIVNQDLADPTYGLVTVFTWSNIEINTALLSACLPTMRPLLQKAWPTFLVSRISGKAPDKSNGKRRSKDVFAFQAYERSHDDDFHRLRDATTTVDSQVGGSLSDHDPERGDLTRLPSFPENSFAKGK</sequence>
<evidence type="ECO:0000313" key="9">
    <source>
        <dbReference type="EMBL" id="CAF9924884.1"/>
    </source>
</evidence>
<evidence type="ECO:0000256" key="5">
    <source>
        <dbReference type="ARBA" id="ARBA00038359"/>
    </source>
</evidence>
<feature type="transmembrane region" description="Helical" evidence="7">
    <location>
        <begin position="210"/>
        <end position="230"/>
    </location>
</feature>
<evidence type="ECO:0000256" key="7">
    <source>
        <dbReference type="SAM" id="Phobius"/>
    </source>
</evidence>
<feature type="compositionally biased region" description="Basic and acidic residues" evidence="6">
    <location>
        <begin position="332"/>
        <end position="341"/>
    </location>
</feature>
<reference evidence="9" key="1">
    <citation type="submission" date="2021-03" db="EMBL/GenBank/DDBJ databases">
        <authorList>
            <person name="Tagirdzhanova G."/>
        </authorList>
    </citation>
    <scope>NUCLEOTIDE SEQUENCE</scope>
</reference>
<feature type="transmembrane region" description="Helical" evidence="7">
    <location>
        <begin position="52"/>
        <end position="73"/>
    </location>
</feature>
<accession>A0A8H3FK35</accession>
<dbReference type="PANTHER" id="PTHR33048">
    <property type="entry name" value="PTH11-LIKE INTEGRAL MEMBRANE PROTEIN (AFU_ORTHOLOGUE AFUA_5G11245)"/>
    <property type="match status" value="1"/>
</dbReference>
<keyword evidence="3 7" id="KW-1133">Transmembrane helix</keyword>
<keyword evidence="10" id="KW-1185">Reference proteome</keyword>
<organism evidence="9 10">
    <name type="scientific">Heterodermia speciosa</name>
    <dbReference type="NCBI Taxonomy" id="116794"/>
    <lineage>
        <taxon>Eukaryota</taxon>
        <taxon>Fungi</taxon>
        <taxon>Dikarya</taxon>
        <taxon>Ascomycota</taxon>
        <taxon>Pezizomycotina</taxon>
        <taxon>Lecanoromycetes</taxon>
        <taxon>OSLEUM clade</taxon>
        <taxon>Lecanoromycetidae</taxon>
        <taxon>Caliciales</taxon>
        <taxon>Physciaceae</taxon>
        <taxon>Heterodermia</taxon>
    </lineage>
</organism>
<evidence type="ECO:0000256" key="3">
    <source>
        <dbReference type="ARBA" id="ARBA00022989"/>
    </source>
</evidence>
<gene>
    <name evidence="9" type="ORF">HETSPECPRED_005685</name>
</gene>
<feature type="transmembrane region" description="Helical" evidence="7">
    <location>
        <begin position="242"/>
        <end position="263"/>
    </location>
</feature>
<comment type="subcellular location">
    <subcellularLocation>
        <location evidence="1">Membrane</location>
        <topology evidence="1">Multi-pass membrane protein</topology>
    </subcellularLocation>
</comment>
<evidence type="ECO:0000259" key="8">
    <source>
        <dbReference type="Pfam" id="PF20684"/>
    </source>
</evidence>
<dbReference type="EMBL" id="CAJPDS010000037">
    <property type="protein sequence ID" value="CAF9924884.1"/>
    <property type="molecule type" value="Genomic_DNA"/>
</dbReference>
<proteinExistence type="inferred from homology"/>
<evidence type="ECO:0000256" key="4">
    <source>
        <dbReference type="ARBA" id="ARBA00023136"/>
    </source>
</evidence>
<protein>
    <recommendedName>
        <fullName evidence="8">Rhodopsin domain-containing protein</fullName>
    </recommendedName>
</protein>
<keyword evidence="4 7" id="KW-0472">Membrane</keyword>
<dbReference type="InterPro" id="IPR052337">
    <property type="entry name" value="SAT4-like"/>
</dbReference>
<feature type="transmembrane region" description="Helical" evidence="7">
    <location>
        <begin position="93"/>
        <end position="118"/>
    </location>
</feature>
<dbReference type="PANTHER" id="PTHR33048:SF47">
    <property type="entry name" value="INTEGRAL MEMBRANE PROTEIN-RELATED"/>
    <property type="match status" value="1"/>
</dbReference>
<evidence type="ECO:0000256" key="2">
    <source>
        <dbReference type="ARBA" id="ARBA00022692"/>
    </source>
</evidence>